<comment type="caution">
    <text evidence="1">The sequence shown here is derived from an EMBL/GenBank/DDBJ whole genome shotgun (WGS) entry which is preliminary data.</text>
</comment>
<dbReference type="EMBL" id="JADGJD010000866">
    <property type="protein sequence ID" value="KAJ3047986.1"/>
    <property type="molecule type" value="Genomic_DNA"/>
</dbReference>
<accession>A0AAD5X2R3</accession>
<keyword evidence="2" id="KW-1185">Reference proteome</keyword>
<reference evidence="1" key="1">
    <citation type="submission" date="2020-05" db="EMBL/GenBank/DDBJ databases">
        <title>Phylogenomic resolution of chytrid fungi.</title>
        <authorList>
            <person name="Stajich J.E."/>
            <person name="Amses K."/>
            <person name="Simmons R."/>
            <person name="Seto K."/>
            <person name="Myers J."/>
            <person name="Bonds A."/>
            <person name="Quandt C.A."/>
            <person name="Barry K."/>
            <person name="Liu P."/>
            <person name="Grigoriev I."/>
            <person name="Longcore J.E."/>
            <person name="James T.Y."/>
        </authorList>
    </citation>
    <scope>NUCLEOTIDE SEQUENCE</scope>
    <source>
        <strain evidence="1">JEL0318</strain>
    </source>
</reference>
<dbReference type="AlphaFoldDB" id="A0AAD5X2R3"/>
<protein>
    <submittedName>
        <fullName evidence="1">Uncharacterized protein</fullName>
    </submittedName>
</protein>
<sequence length="254" mass="28823">MDFNAMTVVEWIAPASSLTDLGTQWCKISGPVSWEDNRHGSYYAHVVMQSFGSSLRSLKPKQSLARETVSGLETLKYLDFYHLTPSIVNLRILYGLFWLYADTDADEFFDVLTSLPSLRVLAVNYMCFPSGHVIEMPTNGAYQYLQKTGPILTRLLLNYKAMSIYIFETVASRCPELTHLVIDFEKFTGQEVFEVDIGMYARTCPKLRKIGFKGDFDEGANGRIRRLTGDLNVSRSIGVYNMGYDELCAEWGHN</sequence>
<name>A0AAD5X2R3_9FUNG</name>
<dbReference type="Proteomes" id="UP001212841">
    <property type="component" value="Unassembled WGS sequence"/>
</dbReference>
<organism evidence="1 2">
    <name type="scientific">Rhizophlyctis rosea</name>
    <dbReference type="NCBI Taxonomy" id="64517"/>
    <lineage>
        <taxon>Eukaryota</taxon>
        <taxon>Fungi</taxon>
        <taxon>Fungi incertae sedis</taxon>
        <taxon>Chytridiomycota</taxon>
        <taxon>Chytridiomycota incertae sedis</taxon>
        <taxon>Chytridiomycetes</taxon>
        <taxon>Rhizophlyctidales</taxon>
        <taxon>Rhizophlyctidaceae</taxon>
        <taxon>Rhizophlyctis</taxon>
    </lineage>
</organism>
<dbReference type="SUPFAM" id="SSF52047">
    <property type="entry name" value="RNI-like"/>
    <property type="match status" value="1"/>
</dbReference>
<dbReference type="InterPro" id="IPR032675">
    <property type="entry name" value="LRR_dom_sf"/>
</dbReference>
<dbReference type="Gene3D" id="3.80.10.10">
    <property type="entry name" value="Ribonuclease Inhibitor"/>
    <property type="match status" value="1"/>
</dbReference>
<evidence type="ECO:0000313" key="2">
    <source>
        <dbReference type="Proteomes" id="UP001212841"/>
    </source>
</evidence>
<evidence type="ECO:0000313" key="1">
    <source>
        <dbReference type="EMBL" id="KAJ3047986.1"/>
    </source>
</evidence>
<proteinExistence type="predicted"/>
<gene>
    <name evidence="1" type="ORF">HK097_010982</name>
</gene>